<accession>A0ABC8EDZ0</accession>
<dbReference type="GO" id="GO:0051607">
    <property type="term" value="P:defense response to virus"/>
    <property type="evidence" value="ECO:0007669"/>
    <property type="project" value="UniProtKB-KW"/>
</dbReference>
<evidence type="ECO:0000256" key="2">
    <source>
        <dbReference type="ARBA" id="ARBA00023118"/>
    </source>
</evidence>
<dbReference type="RefSeq" id="WP_317724320.1">
    <property type="nucleotide sequence ID" value="NZ_AP026818.1"/>
</dbReference>
<keyword evidence="1" id="KW-0547">Nucleotide-binding</keyword>
<dbReference type="InterPro" id="IPR024615">
    <property type="entry name" value="CRISPR-assoc_Cmr2_N"/>
</dbReference>
<dbReference type="Gene3D" id="3.30.70.2220">
    <property type="entry name" value="CRISPR-Cas system, Cmr2 subunit, D1 domain, cysteine cluster"/>
    <property type="match status" value="1"/>
</dbReference>
<dbReference type="Gene3D" id="3.30.70.270">
    <property type="match status" value="1"/>
</dbReference>
<dbReference type="Pfam" id="PF12469">
    <property type="entry name" value="Cmr2_N"/>
    <property type="match status" value="1"/>
</dbReference>
<dbReference type="InterPro" id="IPR000160">
    <property type="entry name" value="GGDEF_dom"/>
</dbReference>
<dbReference type="InterPro" id="IPR013407">
    <property type="entry name" value="CRISPR-assoc_prot_Cmr2"/>
</dbReference>
<protein>
    <recommendedName>
        <fullName evidence="3">GGDEF domain-containing protein</fullName>
    </recommendedName>
</protein>
<dbReference type="EMBL" id="AP026818">
    <property type="protein sequence ID" value="BDR81186.1"/>
    <property type="molecule type" value="Genomic_DNA"/>
</dbReference>
<dbReference type="Proteomes" id="UP001321763">
    <property type="component" value="Chromosome"/>
</dbReference>
<proteinExistence type="predicted"/>
<evidence type="ECO:0000313" key="5">
    <source>
        <dbReference type="Proteomes" id="UP001321763"/>
    </source>
</evidence>
<dbReference type="InterPro" id="IPR054767">
    <property type="entry name" value="Cas10-Cmr2_palm2"/>
</dbReference>
<evidence type="ECO:0000256" key="1">
    <source>
        <dbReference type="ARBA" id="ARBA00022741"/>
    </source>
</evidence>
<dbReference type="PROSITE" id="PS50887">
    <property type="entry name" value="GGDEF"/>
    <property type="match status" value="1"/>
</dbReference>
<evidence type="ECO:0000259" key="3">
    <source>
        <dbReference type="PROSITE" id="PS50887"/>
    </source>
</evidence>
<dbReference type="NCBIfam" id="TIGR02577">
    <property type="entry name" value="cas_TM1794_Cmr2"/>
    <property type="match status" value="1"/>
</dbReference>
<keyword evidence="2" id="KW-0051">Antiviral defense</keyword>
<dbReference type="GO" id="GO:0000166">
    <property type="term" value="F:nucleotide binding"/>
    <property type="evidence" value="ECO:0007669"/>
    <property type="project" value="UniProtKB-KW"/>
</dbReference>
<sequence length="621" mass="74094">MSYLLGITIGPVQSYIEDSRKLRDLYGSSKIISDISKEIYEYVKSISKNCEIIYPYHDGIKDVDFSNYMIMKIEDFINLKDVEDKIFNKFNCKIENIKKDININFYDDHVSNIKDDFYLFWVMEEIEDEKDYGYSKAYEKLTKLILDIKNTYEFDKLEQSGRKKCSICGKRNRITNKLENRMRKKCMLNIDEDLCPLCLFKRYYLKYEKCYLEDKNMKSIYEVAIINWKLKNKKKLRKLTKKLKDLFNEEDKYYNPNEIDNVIKVLELKNQIENNKNKITFKNLKKKADKIKSDLKYDIDLKSILEEFKDIKDTMNEIYYDKSMELPNYEYAFVQFDIDNLGCWMSGEYLEDKKNLMKYQQKISNTLIKFSQKLSEELTDKCNVIYSGGDDFLSILPKDNIIEVVNKIEELFKNNVENELKGYITYDRKITYSISITIAPCRDPMSYVLNKTKSELENVKNIYKYKQEEKNGVAINYIINNGKVITAYLKQDDLINYIKLIKSFEEIKPDISFAYINNFENEFINFDYNNISFNELKYFIRIAKYELKRMILRCKGKNNKIKDENAEEYINDFVEFISKIISSNSDEIKPNNINIDFDNITNIMKIYSKLCKTNFKSKEGE</sequence>
<dbReference type="InterPro" id="IPR043128">
    <property type="entry name" value="Rev_trsase/Diguanyl_cyclase"/>
</dbReference>
<organism evidence="4 5">
    <name type="scientific">Clostridium tetani</name>
    <dbReference type="NCBI Taxonomy" id="1513"/>
    <lineage>
        <taxon>Bacteria</taxon>
        <taxon>Bacillati</taxon>
        <taxon>Bacillota</taxon>
        <taxon>Clostridia</taxon>
        <taxon>Eubacteriales</taxon>
        <taxon>Clostridiaceae</taxon>
        <taxon>Clostridium</taxon>
    </lineage>
</organism>
<dbReference type="Pfam" id="PF22335">
    <property type="entry name" value="Cas10-Cmr2_palm2"/>
    <property type="match status" value="1"/>
</dbReference>
<dbReference type="InterPro" id="IPR038242">
    <property type="entry name" value="Cmr2_N"/>
</dbReference>
<dbReference type="AlphaFoldDB" id="A0ABC8EDZ0"/>
<feature type="domain" description="GGDEF" evidence="3">
    <location>
        <begin position="329"/>
        <end position="478"/>
    </location>
</feature>
<evidence type="ECO:0000313" key="4">
    <source>
        <dbReference type="EMBL" id="BDR81186.1"/>
    </source>
</evidence>
<gene>
    <name evidence="4" type="ORF">K234311028_14320</name>
</gene>
<name>A0ABC8EDZ0_CLOTA</name>
<reference evidence="4 5" key="1">
    <citation type="submission" date="2022-09" db="EMBL/GenBank/DDBJ databases">
        <title>complete genome sequences of Clostridium tetani str. KHSU-234311-028 isolated from soil.</title>
        <authorList>
            <person name="Sekizuka T."/>
            <person name="Shitada C."/>
            <person name="Takahashi M."/>
            <person name="Kuroda M."/>
        </authorList>
    </citation>
    <scope>NUCLEOTIDE SEQUENCE [LARGE SCALE GENOMIC DNA]</scope>
    <source>
        <strain evidence="4 5">KHSU-234311-028</strain>
    </source>
</reference>